<evidence type="ECO:0000256" key="1">
    <source>
        <dbReference type="SAM" id="SignalP"/>
    </source>
</evidence>
<name>A0A1G9Z531_ALLAB</name>
<dbReference type="Proteomes" id="UP000183376">
    <property type="component" value="Chromosome I"/>
</dbReference>
<sequence>MFFKNAVRRVVVSAAVVAAAMSTLVVPAQASMEGCNGVACILIKGKGLHVDFVRVGLEKFSFDRYAHFHIWGGGIDMNTPTKTYSWDRGISYTLELSRSLPDGAQICTEGWEHLPDGSLKSFGRPCGTIKS</sequence>
<dbReference type="OrthoDB" id="4239815at2"/>
<evidence type="ECO:0008006" key="4">
    <source>
        <dbReference type="Google" id="ProtNLM"/>
    </source>
</evidence>
<accession>A0A1G9Z531</accession>
<dbReference type="RefSeq" id="WP_030427317.1">
    <property type="nucleotide sequence ID" value="NZ_JOEF01000002.1"/>
</dbReference>
<keyword evidence="3" id="KW-1185">Reference proteome</keyword>
<protein>
    <recommendedName>
        <fullName evidence="4">Peptidase inhibitor family I36</fullName>
    </recommendedName>
</protein>
<feature type="chain" id="PRO_5009246435" description="Peptidase inhibitor family I36" evidence="1">
    <location>
        <begin position="31"/>
        <end position="131"/>
    </location>
</feature>
<reference evidence="2 3" key="1">
    <citation type="submission" date="2016-10" db="EMBL/GenBank/DDBJ databases">
        <authorList>
            <person name="de Groot N.N."/>
        </authorList>
    </citation>
    <scope>NUCLEOTIDE SEQUENCE [LARGE SCALE GENOMIC DNA]</scope>
    <source>
        <strain evidence="2 3">DSM 44149</strain>
    </source>
</reference>
<keyword evidence="1" id="KW-0732">Signal</keyword>
<evidence type="ECO:0000313" key="3">
    <source>
        <dbReference type="Proteomes" id="UP000183376"/>
    </source>
</evidence>
<evidence type="ECO:0000313" key="2">
    <source>
        <dbReference type="EMBL" id="SDN15706.1"/>
    </source>
</evidence>
<gene>
    <name evidence="2" type="ORF">SAMN04489726_5231</name>
</gene>
<proteinExistence type="predicted"/>
<organism evidence="2 3">
    <name type="scientific">Allokutzneria albata</name>
    <name type="common">Kibdelosporangium albatum</name>
    <dbReference type="NCBI Taxonomy" id="211114"/>
    <lineage>
        <taxon>Bacteria</taxon>
        <taxon>Bacillati</taxon>
        <taxon>Actinomycetota</taxon>
        <taxon>Actinomycetes</taxon>
        <taxon>Pseudonocardiales</taxon>
        <taxon>Pseudonocardiaceae</taxon>
        <taxon>Allokutzneria</taxon>
    </lineage>
</organism>
<dbReference type="AlphaFoldDB" id="A0A1G9Z531"/>
<dbReference type="eggNOG" id="ENOG5032FJQ">
    <property type="taxonomic scope" value="Bacteria"/>
</dbReference>
<feature type="signal peptide" evidence="1">
    <location>
        <begin position="1"/>
        <end position="30"/>
    </location>
</feature>
<dbReference type="EMBL" id="LT629701">
    <property type="protein sequence ID" value="SDN15706.1"/>
    <property type="molecule type" value="Genomic_DNA"/>
</dbReference>